<dbReference type="NCBIfam" id="TIGR00401">
    <property type="entry name" value="msrA"/>
    <property type="match status" value="1"/>
</dbReference>
<dbReference type="InterPro" id="IPR050162">
    <property type="entry name" value="MsrA_MetSO_reductase"/>
</dbReference>
<feature type="domain" description="Peptide methionine sulphoxide reductase MsrA" evidence="6">
    <location>
        <begin position="30"/>
        <end position="183"/>
    </location>
</feature>
<comment type="catalytic activity">
    <reaction evidence="3 5">
        <text>L-methionyl-[protein] + [thioredoxin]-disulfide + H2O = L-methionyl-(S)-S-oxide-[protein] + [thioredoxin]-dithiol</text>
        <dbReference type="Rhea" id="RHEA:14217"/>
        <dbReference type="Rhea" id="RHEA-COMP:10698"/>
        <dbReference type="Rhea" id="RHEA-COMP:10700"/>
        <dbReference type="Rhea" id="RHEA-COMP:12313"/>
        <dbReference type="Rhea" id="RHEA-COMP:12315"/>
        <dbReference type="ChEBI" id="CHEBI:15377"/>
        <dbReference type="ChEBI" id="CHEBI:16044"/>
        <dbReference type="ChEBI" id="CHEBI:29950"/>
        <dbReference type="ChEBI" id="CHEBI:44120"/>
        <dbReference type="ChEBI" id="CHEBI:50058"/>
        <dbReference type="EC" id="1.8.4.11"/>
    </reaction>
</comment>
<dbReference type="EC" id="1.8.4.11" evidence="5"/>
<dbReference type="GO" id="GO:0034599">
    <property type="term" value="P:cellular response to oxidative stress"/>
    <property type="evidence" value="ECO:0007669"/>
    <property type="project" value="TreeGrafter"/>
</dbReference>
<accession>A0A8B0SL83</accession>
<dbReference type="EMBL" id="CP072748">
    <property type="protein sequence ID" value="QTX11724.1"/>
    <property type="molecule type" value="Genomic_DNA"/>
</dbReference>
<comment type="catalytic activity">
    <reaction evidence="4 5">
        <text>[thioredoxin]-disulfide + L-methionine + H2O = L-methionine (S)-S-oxide + [thioredoxin]-dithiol</text>
        <dbReference type="Rhea" id="RHEA:19993"/>
        <dbReference type="Rhea" id="RHEA-COMP:10698"/>
        <dbReference type="Rhea" id="RHEA-COMP:10700"/>
        <dbReference type="ChEBI" id="CHEBI:15377"/>
        <dbReference type="ChEBI" id="CHEBI:29950"/>
        <dbReference type="ChEBI" id="CHEBI:50058"/>
        <dbReference type="ChEBI" id="CHEBI:57844"/>
        <dbReference type="ChEBI" id="CHEBI:58772"/>
        <dbReference type="EC" id="1.8.4.11"/>
    </reaction>
</comment>
<evidence type="ECO:0000313" key="8">
    <source>
        <dbReference type="EMBL" id="QTX11724.1"/>
    </source>
</evidence>
<dbReference type="Pfam" id="PF01625">
    <property type="entry name" value="PMSR"/>
    <property type="match status" value="1"/>
</dbReference>
<dbReference type="AlphaFoldDB" id="A0A8B0SL83"/>
<dbReference type="EMBL" id="JAFMPM010000006">
    <property type="protein sequence ID" value="MBO0612818.1"/>
    <property type="molecule type" value="Genomic_DNA"/>
</dbReference>
<evidence type="ECO:0000256" key="1">
    <source>
        <dbReference type="ARBA" id="ARBA00005591"/>
    </source>
</evidence>
<dbReference type="HAMAP" id="MF_01401">
    <property type="entry name" value="MsrA"/>
    <property type="match status" value="1"/>
</dbReference>
<keyword evidence="9" id="KW-1185">Reference proteome</keyword>
<dbReference type="InterPro" id="IPR002569">
    <property type="entry name" value="Met_Sox_Rdtase_MsrA_dom"/>
</dbReference>
<evidence type="ECO:0000259" key="6">
    <source>
        <dbReference type="Pfam" id="PF01625"/>
    </source>
</evidence>
<keyword evidence="2 5" id="KW-0560">Oxidoreductase</keyword>
<dbReference type="Proteomes" id="UP000664466">
    <property type="component" value="Unassembled WGS sequence"/>
</dbReference>
<dbReference type="GO" id="GO:0005737">
    <property type="term" value="C:cytoplasm"/>
    <property type="evidence" value="ECO:0007669"/>
    <property type="project" value="TreeGrafter"/>
</dbReference>
<evidence type="ECO:0000256" key="3">
    <source>
        <dbReference type="ARBA" id="ARBA00047806"/>
    </source>
</evidence>
<comment type="similarity">
    <text evidence="1 5">Belongs to the MsrA Met sulfoxide reductase family.</text>
</comment>
<organism evidence="8">
    <name type="scientific">Thiothrix fructosivorans</name>
    <dbReference type="NCBI Taxonomy" id="111770"/>
    <lineage>
        <taxon>Bacteria</taxon>
        <taxon>Pseudomonadati</taxon>
        <taxon>Pseudomonadota</taxon>
        <taxon>Gammaproteobacteria</taxon>
        <taxon>Thiotrichales</taxon>
        <taxon>Thiotrichaceae</taxon>
        <taxon>Thiothrix</taxon>
    </lineage>
</organism>
<comment type="function">
    <text evidence="5">Has an important function as a repair enzyme for proteins that have been inactivated by oxidation. Catalyzes the reversible oxidation-reduction of methionine sulfoxide in proteins to methionine.</text>
</comment>
<reference evidence="7 9" key="1">
    <citation type="submission" date="2021-03" db="EMBL/GenBank/DDBJ databases">
        <title>Draft genome and methylome analysis of Thiotrix fructosivoruns ATCC 49748.</title>
        <authorList>
            <person name="Fomenkov A."/>
            <person name="Grabovich M.Y."/>
            <person name="Roberts R.J."/>
        </authorList>
    </citation>
    <scope>NUCLEOTIDE SEQUENCE [LARGE SCALE GENOMIC DNA]</scope>
    <source>
        <strain evidence="7 9">ATCC 49748</strain>
    </source>
</reference>
<name>A0A8B0SL83_9GAMM</name>
<reference evidence="8" key="2">
    <citation type="submission" date="2021-04" db="EMBL/GenBank/DDBJ databases">
        <title>Complete Genome and methylome analysis of Thiothrix fructosivorans ATCC 49748.</title>
        <authorList>
            <person name="Fomenkov A."/>
            <person name="Sun L."/>
            <person name="Vincze T."/>
            <person name="Grabovich M.Y."/>
            <person name="Roberts R.J."/>
        </authorList>
    </citation>
    <scope>NUCLEOTIDE SEQUENCE</scope>
    <source>
        <strain evidence="8">ATCC 49748</strain>
    </source>
</reference>
<dbReference type="PANTHER" id="PTHR42799:SF2">
    <property type="entry name" value="MITOCHONDRIAL PEPTIDE METHIONINE SULFOXIDE REDUCTASE"/>
    <property type="match status" value="1"/>
</dbReference>
<evidence type="ECO:0000256" key="2">
    <source>
        <dbReference type="ARBA" id="ARBA00023002"/>
    </source>
</evidence>
<gene>
    <name evidence="5 8" type="primary">msrA</name>
    <name evidence="8" type="ORF">J1836_005085</name>
    <name evidence="7" type="ORF">J1836_07745</name>
</gene>
<protein>
    <recommendedName>
        <fullName evidence="5">Peptide methionine sulfoxide reductase MsrA</fullName>
        <shortName evidence="5">Protein-methionine-S-oxide reductase</shortName>
        <ecNumber evidence="5">1.8.4.11</ecNumber>
    </recommendedName>
    <alternativeName>
        <fullName evidence="5">Peptide-methionine (S)-S-oxide reductase</fullName>
        <shortName evidence="5">Peptide Met(O) reductase</shortName>
    </alternativeName>
</protein>
<dbReference type="Gene3D" id="3.30.1060.10">
    <property type="entry name" value="Peptide methionine sulphoxide reductase MsrA"/>
    <property type="match status" value="1"/>
</dbReference>
<dbReference type="PANTHER" id="PTHR42799">
    <property type="entry name" value="MITOCHONDRIAL PEPTIDE METHIONINE SULFOXIDE REDUCTASE"/>
    <property type="match status" value="1"/>
</dbReference>
<sequence>MAGISSIITSLVELLYATVEPRRKESVMQQAMFGLGCFWGAERKFWQTSGVLRTAVGYAAGHTANPTYRDVCSGTTGHNEVVWVAFDPEKISYAALLTVFWEAHNPTQGMRQGNDVGEQYRSGIYTYSPEQIATAEASRVRYQVALTAAGLGKITTEILEAPTFYPAEEYHQRYLEKNPRGYCGLGGTGVTCG</sequence>
<dbReference type="SUPFAM" id="SSF55068">
    <property type="entry name" value="Peptide methionine sulfoxide reductase"/>
    <property type="match status" value="1"/>
</dbReference>
<evidence type="ECO:0000313" key="9">
    <source>
        <dbReference type="Proteomes" id="UP000664466"/>
    </source>
</evidence>
<evidence type="ECO:0000256" key="5">
    <source>
        <dbReference type="HAMAP-Rule" id="MF_01401"/>
    </source>
</evidence>
<proteinExistence type="inferred from homology"/>
<feature type="active site" evidence="5">
    <location>
        <position position="37"/>
    </location>
</feature>
<evidence type="ECO:0000256" key="4">
    <source>
        <dbReference type="ARBA" id="ARBA00048782"/>
    </source>
</evidence>
<evidence type="ECO:0000313" key="7">
    <source>
        <dbReference type="EMBL" id="MBO0612818.1"/>
    </source>
</evidence>
<dbReference type="InterPro" id="IPR036509">
    <property type="entry name" value="Met_Sox_Rdtase_MsrA_sf"/>
</dbReference>
<dbReference type="GO" id="GO:0008113">
    <property type="term" value="F:peptide-methionine (S)-S-oxide reductase activity"/>
    <property type="evidence" value="ECO:0007669"/>
    <property type="project" value="UniProtKB-UniRule"/>
</dbReference>